<protein>
    <submittedName>
        <fullName evidence="1">Uncharacterized protein</fullName>
    </submittedName>
</protein>
<organism evidence="1">
    <name type="scientific">Tetraselmis sp. GSL018</name>
    <dbReference type="NCBI Taxonomy" id="582737"/>
    <lineage>
        <taxon>Eukaryota</taxon>
        <taxon>Viridiplantae</taxon>
        <taxon>Chlorophyta</taxon>
        <taxon>core chlorophytes</taxon>
        <taxon>Chlorodendrophyceae</taxon>
        <taxon>Chlorodendrales</taxon>
        <taxon>Chlorodendraceae</taxon>
        <taxon>Tetraselmis</taxon>
    </lineage>
</organism>
<evidence type="ECO:0000313" key="1">
    <source>
        <dbReference type="EMBL" id="JAC73374.1"/>
    </source>
</evidence>
<accession>A0A061RRF4</accession>
<name>A0A061RRF4_9CHLO</name>
<sequence length="50" mass="5327">MAGAVDLGRGLGFAVDFKCGLFWGMSISGSQELKTIADDDLHPLPVQAYQ</sequence>
<proteinExistence type="predicted"/>
<gene>
    <name evidence="1" type="ORF">TSPGSL018_29019</name>
</gene>
<dbReference type="EMBL" id="GBEZ01012517">
    <property type="protein sequence ID" value="JAC73374.1"/>
    <property type="molecule type" value="Transcribed_RNA"/>
</dbReference>
<reference evidence="1" key="1">
    <citation type="submission" date="2014-05" db="EMBL/GenBank/DDBJ databases">
        <title>The transcriptome of the halophilic microalga Tetraselmis sp. GSL018 isolated from the Great Salt Lake, Utah.</title>
        <authorList>
            <person name="Jinkerson R.E."/>
            <person name="D'Adamo S."/>
            <person name="Posewitz M.C."/>
        </authorList>
    </citation>
    <scope>NUCLEOTIDE SEQUENCE</scope>
    <source>
        <strain evidence="1">GSL018</strain>
    </source>
</reference>
<dbReference type="AlphaFoldDB" id="A0A061RRF4"/>